<dbReference type="CDD" id="cd01876">
    <property type="entry name" value="YihA_EngB"/>
    <property type="match status" value="1"/>
</dbReference>
<evidence type="ECO:0000256" key="1">
    <source>
        <dbReference type="ARBA" id="ARBA00001946"/>
    </source>
</evidence>
<evidence type="ECO:0000256" key="4">
    <source>
        <dbReference type="ARBA" id="ARBA00022741"/>
    </source>
</evidence>
<dbReference type="NCBIfam" id="TIGR03598">
    <property type="entry name" value="GTPase_YsxC"/>
    <property type="match status" value="1"/>
</dbReference>
<evidence type="ECO:0000259" key="7">
    <source>
        <dbReference type="PROSITE" id="PS51706"/>
    </source>
</evidence>
<evidence type="ECO:0000313" key="8">
    <source>
        <dbReference type="EMBL" id="GFH51708.1"/>
    </source>
</evidence>
<dbReference type="PROSITE" id="PS51706">
    <property type="entry name" value="G_ENGB"/>
    <property type="match status" value="1"/>
</dbReference>
<protein>
    <recommendedName>
        <fullName evidence="7">EngB-type G domain-containing protein</fullName>
    </recommendedName>
</protein>
<evidence type="ECO:0000256" key="2">
    <source>
        <dbReference type="ARBA" id="ARBA00009638"/>
    </source>
</evidence>
<dbReference type="InterPro" id="IPR019987">
    <property type="entry name" value="GTP-bd_ribosome_bio_YsxC"/>
</dbReference>
<gene>
    <name evidence="8" type="ORF">CTEN210_08184</name>
</gene>
<dbReference type="HAMAP" id="MF_00321">
    <property type="entry name" value="GTPase_EngB"/>
    <property type="match status" value="1"/>
</dbReference>
<name>A0AAD3H6E5_9STRA</name>
<dbReference type="InterPro" id="IPR027417">
    <property type="entry name" value="P-loop_NTPase"/>
</dbReference>
<feature type="domain" description="EngB-type G" evidence="7">
    <location>
        <begin position="99"/>
        <end position="295"/>
    </location>
</feature>
<evidence type="ECO:0000256" key="5">
    <source>
        <dbReference type="ARBA" id="ARBA00022842"/>
    </source>
</evidence>
<dbReference type="Gene3D" id="3.40.50.300">
    <property type="entry name" value="P-loop containing nucleotide triphosphate hydrolases"/>
    <property type="match status" value="1"/>
</dbReference>
<organism evidence="8 9">
    <name type="scientific">Chaetoceros tenuissimus</name>
    <dbReference type="NCBI Taxonomy" id="426638"/>
    <lineage>
        <taxon>Eukaryota</taxon>
        <taxon>Sar</taxon>
        <taxon>Stramenopiles</taxon>
        <taxon>Ochrophyta</taxon>
        <taxon>Bacillariophyta</taxon>
        <taxon>Coscinodiscophyceae</taxon>
        <taxon>Chaetocerotophycidae</taxon>
        <taxon>Chaetocerotales</taxon>
        <taxon>Chaetocerotaceae</taxon>
        <taxon>Chaetoceros</taxon>
    </lineage>
</organism>
<dbReference type="InterPro" id="IPR006073">
    <property type="entry name" value="GTP-bd"/>
</dbReference>
<reference evidence="8 9" key="1">
    <citation type="journal article" date="2021" name="Sci. Rep.">
        <title>The genome of the diatom Chaetoceros tenuissimus carries an ancient integrated fragment of an extant virus.</title>
        <authorList>
            <person name="Hongo Y."/>
            <person name="Kimura K."/>
            <person name="Takaki Y."/>
            <person name="Yoshida Y."/>
            <person name="Baba S."/>
            <person name="Kobayashi G."/>
            <person name="Nagasaki K."/>
            <person name="Hano T."/>
            <person name="Tomaru Y."/>
        </authorList>
    </citation>
    <scope>NUCLEOTIDE SEQUENCE [LARGE SCALE GENOMIC DNA]</scope>
    <source>
        <strain evidence="8 9">NIES-3715</strain>
    </source>
</reference>
<proteinExistence type="inferred from homology"/>
<dbReference type="AlphaFoldDB" id="A0AAD3H6E5"/>
<dbReference type="Proteomes" id="UP001054902">
    <property type="component" value="Unassembled WGS sequence"/>
</dbReference>
<evidence type="ECO:0000256" key="6">
    <source>
        <dbReference type="ARBA" id="ARBA00023134"/>
    </source>
</evidence>
<comment type="similarity">
    <text evidence="2">Belongs to the TRAFAC class TrmE-Era-EngA-EngB-Septin-like GTPase superfamily. EngB GTPase family.</text>
</comment>
<dbReference type="Pfam" id="PF01926">
    <property type="entry name" value="MMR_HSR1"/>
    <property type="match status" value="1"/>
</dbReference>
<evidence type="ECO:0000313" key="9">
    <source>
        <dbReference type="Proteomes" id="UP001054902"/>
    </source>
</evidence>
<dbReference type="PANTHER" id="PTHR11649:SF75">
    <property type="entry name" value="PROTEIN, PUTATIVE, EXPRESSED-RELATED"/>
    <property type="match status" value="1"/>
</dbReference>
<dbReference type="GO" id="GO:0046872">
    <property type="term" value="F:metal ion binding"/>
    <property type="evidence" value="ECO:0007669"/>
    <property type="project" value="UniProtKB-KW"/>
</dbReference>
<dbReference type="EMBL" id="BLLK01000045">
    <property type="protein sequence ID" value="GFH51708.1"/>
    <property type="molecule type" value="Genomic_DNA"/>
</dbReference>
<sequence>MNRGLSGTKSFLKRKLVSWRCNSTSAPINAPPLLMYGTASPYVYVSSAAIDGTIDEEDPSLFVHPKSLFVEKNLPKSFESSQFRYVSPTTFNFELPDKPIPEVAFLGKSNVGKSSLLNALTTKDLAKTSKTPGRTQQPNYFGLYPSFLKNKEKEDAALGYIIDLPGFGYAKAPDEVVAKWQATTQEFLQQRIVDGNLQRVYMLIDSRRGLNTFDSSILGWLDEAECDYTVVLTKADSVSKAKLVKSANEICMRYHAKGLENESETHQSPCVHITSSKKNKGIVDLMWAIDTDFSLGSEQLKIMEEERKAKSEKVSKGWGKTR</sequence>
<keyword evidence="5" id="KW-0460">Magnesium</keyword>
<dbReference type="PANTHER" id="PTHR11649">
    <property type="entry name" value="MSS1/TRME-RELATED GTP-BINDING PROTEIN"/>
    <property type="match status" value="1"/>
</dbReference>
<comment type="cofactor">
    <cofactor evidence="1">
        <name>Mg(2+)</name>
        <dbReference type="ChEBI" id="CHEBI:18420"/>
    </cofactor>
</comment>
<keyword evidence="3" id="KW-0479">Metal-binding</keyword>
<accession>A0AAD3H6E5</accession>
<keyword evidence="9" id="KW-1185">Reference proteome</keyword>
<evidence type="ECO:0000256" key="3">
    <source>
        <dbReference type="ARBA" id="ARBA00022723"/>
    </source>
</evidence>
<keyword evidence="4" id="KW-0547">Nucleotide-binding</keyword>
<dbReference type="InterPro" id="IPR030393">
    <property type="entry name" value="G_ENGB_dom"/>
</dbReference>
<comment type="caution">
    <text evidence="8">The sequence shown here is derived from an EMBL/GenBank/DDBJ whole genome shotgun (WGS) entry which is preliminary data.</text>
</comment>
<keyword evidence="6" id="KW-0342">GTP-binding</keyword>
<dbReference type="GO" id="GO:0005525">
    <property type="term" value="F:GTP binding"/>
    <property type="evidence" value="ECO:0007669"/>
    <property type="project" value="UniProtKB-KW"/>
</dbReference>
<dbReference type="SUPFAM" id="SSF52540">
    <property type="entry name" value="P-loop containing nucleoside triphosphate hydrolases"/>
    <property type="match status" value="1"/>
</dbReference>